<dbReference type="SUPFAM" id="SSF49854">
    <property type="entry name" value="Spermadhesin, CUB domain"/>
    <property type="match status" value="1"/>
</dbReference>
<dbReference type="CDD" id="cd00041">
    <property type="entry name" value="CUB"/>
    <property type="match status" value="1"/>
</dbReference>
<dbReference type="OrthoDB" id="10009301at2759"/>
<dbReference type="EMBL" id="BLKM01012992">
    <property type="protein sequence ID" value="GFG38515.1"/>
    <property type="molecule type" value="Genomic_DNA"/>
</dbReference>
<reference evidence="6" key="1">
    <citation type="submission" date="2020-01" db="EMBL/GenBank/DDBJ databases">
        <title>Draft genome sequence of the Termite Coptotermes fromosanus.</title>
        <authorList>
            <person name="Itakura S."/>
            <person name="Yosikawa Y."/>
            <person name="Umezawa K."/>
        </authorList>
    </citation>
    <scope>NUCLEOTIDE SEQUENCE [LARGE SCALE GENOMIC DNA]</scope>
</reference>
<keyword evidence="2" id="KW-1015">Disulfide bond</keyword>
<protein>
    <recommendedName>
        <fullName evidence="4">CUB domain-containing protein</fullName>
    </recommendedName>
</protein>
<dbReference type="Gene3D" id="2.60.120.290">
    <property type="entry name" value="Spermadhesin, CUB domain"/>
    <property type="match status" value="1"/>
</dbReference>
<keyword evidence="1" id="KW-0677">Repeat</keyword>
<accession>A0A6L2Q6U1</accession>
<dbReference type="Proteomes" id="UP000502823">
    <property type="component" value="Unassembled WGS sequence"/>
</dbReference>
<dbReference type="InterPro" id="IPR035914">
    <property type="entry name" value="Sperma_CUB_dom_sf"/>
</dbReference>
<dbReference type="SMART" id="SM00042">
    <property type="entry name" value="CUB"/>
    <property type="match status" value="1"/>
</dbReference>
<dbReference type="AlphaFoldDB" id="A0A6L2Q6U1"/>
<keyword evidence="6" id="KW-1185">Reference proteome</keyword>
<comment type="caution">
    <text evidence="5">The sequence shown here is derived from an EMBL/GenBank/DDBJ whole genome shotgun (WGS) entry which is preliminary data.</text>
</comment>
<evidence type="ECO:0000313" key="5">
    <source>
        <dbReference type="EMBL" id="GFG38515.1"/>
    </source>
</evidence>
<feature type="domain" description="CUB" evidence="4">
    <location>
        <begin position="78"/>
        <end position="193"/>
    </location>
</feature>
<proteinExistence type="predicted"/>
<name>A0A6L2Q6U1_COPFO</name>
<sequence>MIPPRHRPYFETKHPLQRNAPTVANDVSLYSYVRNSVYHEVLTKSTMWGSGFVDKKFVYNDHVIRRRDDKDDAQTDNCKEFEVGNPDRSEFYSPNYPGNYTKNTECVRLLEAKPGNLLRLDFRNKFDLEYSNNCTYDYLEIRDGGHGYDRLKKKLCGNTFPQIIESTSRFLWLRFKSDDTIEGGGFTAVYEEFRPDDGLKHIEMPTCQMFEYGDEGWLNISDISPSYMEKTSQLTKPIDCMWIVNVTEGWK</sequence>
<evidence type="ECO:0000313" key="6">
    <source>
        <dbReference type="Proteomes" id="UP000502823"/>
    </source>
</evidence>
<organism evidence="5 6">
    <name type="scientific">Coptotermes formosanus</name>
    <name type="common">Formosan subterranean termite</name>
    <dbReference type="NCBI Taxonomy" id="36987"/>
    <lineage>
        <taxon>Eukaryota</taxon>
        <taxon>Metazoa</taxon>
        <taxon>Ecdysozoa</taxon>
        <taxon>Arthropoda</taxon>
        <taxon>Hexapoda</taxon>
        <taxon>Insecta</taxon>
        <taxon>Pterygota</taxon>
        <taxon>Neoptera</taxon>
        <taxon>Polyneoptera</taxon>
        <taxon>Dictyoptera</taxon>
        <taxon>Blattodea</taxon>
        <taxon>Blattoidea</taxon>
        <taxon>Termitoidae</taxon>
        <taxon>Rhinotermitidae</taxon>
        <taxon>Coptotermes</taxon>
    </lineage>
</organism>
<dbReference type="Pfam" id="PF00431">
    <property type="entry name" value="CUB"/>
    <property type="match status" value="1"/>
</dbReference>
<dbReference type="PANTHER" id="PTHR24251:SF28">
    <property type="entry name" value="NEUROPILIN AND TOLLOID-LIKE, ISOFORM B"/>
    <property type="match status" value="1"/>
</dbReference>
<feature type="non-terminal residue" evidence="5">
    <location>
        <position position="251"/>
    </location>
</feature>
<dbReference type="PANTHER" id="PTHR24251">
    <property type="entry name" value="OVOCHYMASE-RELATED"/>
    <property type="match status" value="1"/>
</dbReference>
<evidence type="ECO:0000256" key="1">
    <source>
        <dbReference type="ARBA" id="ARBA00022737"/>
    </source>
</evidence>
<evidence type="ECO:0000256" key="2">
    <source>
        <dbReference type="ARBA" id="ARBA00023157"/>
    </source>
</evidence>
<dbReference type="FunFam" id="2.60.120.290:FF:000013">
    <property type="entry name" value="Membrane frizzled-related protein"/>
    <property type="match status" value="1"/>
</dbReference>
<dbReference type="InterPro" id="IPR000859">
    <property type="entry name" value="CUB_dom"/>
</dbReference>
<dbReference type="PROSITE" id="PS01180">
    <property type="entry name" value="CUB"/>
    <property type="match status" value="1"/>
</dbReference>
<evidence type="ECO:0000256" key="3">
    <source>
        <dbReference type="PROSITE-ProRule" id="PRU00059"/>
    </source>
</evidence>
<evidence type="ECO:0000259" key="4">
    <source>
        <dbReference type="PROSITE" id="PS01180"/>
    </source>
</evidence>
<comment type="caution">
    <text evidence="3">Lacks conserved residue(s) required for the propagation of feature annotation.</text>
</comment>
<gene>
    <name evidence="5" type="ORF">Cfor_01081</name>
</gene>
<dbReference type="InParanoid" id="A0A6L2Q6U1"/>